<sequence length="54" mass="6631">MASVRSLPSYGSAAYFRTENPWRHSYQKRRHQQGPRHLEPAWHIERHMFAKFHR</sequence>
<proteinExistence type="predicted"/>
<reference evidence="1" key="2">
    <citation type="submission" date="2020-11" db="EMBL/GenBank/DDBJ databases">
        <authorList>
            <person name="McCartney M.A."/>
            <person name="Auch B."/>
            <person name="Kono T."/>
            <person name="Mallez S."/>
            <person name="Becker A."/>
            <person name="Gohl D.M."/>
            <person name="Silverstein K.A.T."/>
            <person name="Koren S."/>
            <person name="Bechman K.B."/>
            <person name="Herman A."/>
            <person name="Abrahante J.E."/>
            <person name="Garbe J."/>
        </authorList>
    </citation>
    <scope>NUCLEOTIDE SEQUENCE</scope>
    <source>
        <strain evidence="1">Duluth1</strain>
        <tissue evidence="1">Whole animal</tissue>
    </source>
</reference>
<dbReference type="EMBL" id="JAIWYP010000011">
    <property type="protein sequence ID" value="KAH3734517.1"/>
    <property type="molecule type" value="Genomic_DNA"/>
</dbReference>
<dbReference type="AlphaFoldDB" id="A0A9D4CXV9"/>
<organism evidence="1 2">
    <name type="scientific">Dreissena polymorpha</name>
    <name type="common">Zebra mussel</name>
    <name type="synonym">Mytilus polymorpha</name>
    <dbReference type="NCBI Taxonomy" id="45954"/>
    <lineage>
        <taxon>Eukaryota</taxon>
        <taxon>Metazoa</taxon>
        <taxon>Spiralia</taxon>
        <taxon>Lophotrochozoa</taxon>
        <taxon>Mollusca</taxon>
        <taxon>Bivalvia</taxon>
        <taxon>Autobranchia</taxon>
        <taxon>Heteroconchia</taxon>
        <taxon>Euheterodonta</taxon>
        <taxon>Imparidentia</taxon>
        <taxon>Neoheterodontei</taxon>
        <taxon>Myida</taxon>
        <taxon>Dreissenoidea</taxon>
        <taxon>Dreissenidae</taxon>
        <taxon>Dreissena</taxon>
    </lineage>
</organism>
<accession>A0A9D4CXV9</accession>
<reference evidence="1" key="1">
    <citation type="journal article" date="2019" name="bioRxiv">
        <title>The Genome of the Zebra Mussel, Dreissena polymorpha: A Resource for Invasive Species Research.</title>
        <authorList>
            <person name="McCartney M.A."/>
            <person name="Auch B."/>
            <person name="Kono T."/>
            <person name="Mallez S."/>
            <person name="Zhang Y."/>
            <person name="Obille A."/>
            <person name="Becker A."/>
            <person name="Abrahante J.E."/>
            <person name="Garbe J."/>
            <person name="Badalamenti J.P."/>
            <person name="Herman A."/>
            <person name="Mangelson H."/>
            <person name="Liachko I."/>
            <person name="Sullivan S."/>
            <person name="Sone E.D."/>
            <person name="Koren S."/>
            <person name="Silverstein K.A.T."/>
            <person name="Beckman K.B."/>
            <person name="Gohl D.M."/>
        </authorList>
    </citation>
    <scope>NUCLEOTIDE SEQUENCE</scope>
    <source>
        <strain evidence="1">Duluth1</strain>
        <tissue evidence="1">Whole animal</tissue>
    </source>
</reference>
<evidence type="ECO:0000313" key="1">
    <source>
        <dbReference type="EMBL" id="KAH3734517.1"/>
    </source>
</evidence>
<protein>
    <submittedName>
        <fullName evidence="1">Uncharacterized protein</fullName>
    </submittedName>
</protein>
<keyword evidence="2" id="KW-1185">Reference proteome</keyword>
<name>A0A9D4CXV9_DREPO</name>
<comment type="caution">
    <text evidence="1">The sequence shown here is derived from an EMBL/GenBank/DDBJ whole genome shotgun (WGS) entry which is preliminary data.</text>
</comment>
<gene>
    <name evidence="1" type="ORF">DPMN_040956</name>
</gene>
<dbReference type="Proteomes" id="UP000828390">
    <property type="component" value="Unassembled WGS sequence"/>
</dbReference>
<evidence type="ECO:0000313" key="2">
    <source>
        <dbReference type="Proteomes" id="UP000828390"/>
    </source>
</evidence>